<dbReference type="SUPFAM" id="SSF47576">
    <property type="entry name" value="Calponin-homology domain, CH-domain"/>
    <property type="match status" value="1"/>
</dbReference>
<name>A0A3B4ANY2_9GOBI</name>
<reference evidence="3" key="2">
    <citation type="submission" date="2025-09" db="UniProtKB">
        <authorList>
            <consortium name="Ensembl"/>
        </authorList>
    </citation>
    <scope>IDENTIFICATION</scope>
</reference>
<dbReference type="InterPro" id="IPR001715">
    <property type="entry name" value="CH_dom"/>
</dbReference>
<organism evidence="3 4">
    <name type="scientific">Periophthalmus magnuspinnatus</name>
    <dbReference type="NCBI Taxonomy" id="409849"/>
    <lineage>
        <taxon>Eukaryota</taxon>
        <taxon>Metazoa</taxon>
        <taxon>Chordata</taxon>
        <taxon>Craniata</taxon>
        <taxon>Vertebrata</taxon>
        <taxon>Euteleostomi</taxon>
        <taxon>Actinopterygii</taxon>
        <taxon>Neopterygii</taxon>
        <taxon>Teleostei</taxon>
        <taxon>Neoteleostei</taxon>
        <taxon>Acanthomorphata</taxon>
        <taxon>Gobiaria</taxon>
        <taxon>Gobiiformes</taxon>
        <taxon>Gobioidei</taxon>
        <taxon>Gobiidae</taxon>
        <taxon>Oxudercinae</taxon>
        <taxon>Periophthalmus</taxon>
    </lineage>
</organism>
<evidence type="ECO:0000259" key="2">
    <source>
        <dbReference type="PROSITE" id="PS50021"/>
    </source>
</evidence>
<dbReference type="STRING" id="409849.ENSPMGP00000018877"/>
<dbReference type="PANTHER" id="PTHR45912">
    <property type="entry name" value="CILIA- AND FLAGELLA-ASSOCIATED PROTEIN 47"/>
    <property type="match status" value="1"/>
</dbReference>
<dbReference type="Ensembl" id="ENSPMGT00000020125.1">
    <property type="protein sequence ID" value="ENSPMGP00000018877.1"/>
    <property type="gene ID" value="ENSPMGG00000015368.1"/>
</dbReference>
<evidence type="ECO:0000313" key="4">
    <source>
        <dbReference type="Proteomes" id="UP000261520"/>
    </source>
</evidence>
<dbReference type="InterPro" id="IPR056343">
    <property type="entry name" value="CFAP47_dom"/>
</dbReference>
<keyword evidence="1" id="KW-1133">Transmembrane helix</keyword>
<dbReference type="PANTHER" id="PTHR45912:SF3">
    <property type="entry name" value="CILIA- AND FLAGELLA-ASSOCIATED PROTEIN 47"/>
    <property type="match status" value="1"/>
</dbReference>
<proteinExistence type="predicted"/>
<reference evidence="3" key="1">
    <citation type="submission" date="2025-08" db="UniProtKB">
        <authorList>
            <consortium name="Ensembl"/>
        </authorList>
    </citation>
    <scope>IDENTIFICATION</scope>
</reference>
<protein>
    <recommendedName>
        <fullName evidence="2">Calponin-homology (CH) domain-containing protein</fullName>
    </recommendedName>
</protein>
<evidence type="ECO:0000256" key="1">
    <source>
        <dbReference type="SAM" id="Phobius"/>
    </source>
</evidence>
<dbReference type="AlphaFoldDB" id="A0A3B4ANY2"/>
<dbReference type="PROSITE" id="PS50021">
    <property type="entry name" value="CH"/>
    <property type="match status" value="1"/>
</dbReference>
<keyword evidence="1" id="KW-0812">Transmembrane</keyword>
<evidence type="ECO:0000313" key="3">
    <source>
        <dbReference type="Ensembl" id="ENSPMGP00000018877.1"/>
    </source>
</evidence>
<dbReference type="Proteomes" id="UP000261520">
    <property type="component" value="Unplaced"/>
</dbReference>
<dbReference type="InterPro" id="IPR036872">
    <property type="entry name" value="CH_dom_sf"/>
</dbReference>
<dbReference type="Pfam" id="PF24529">
    <property type="entry name" value="CFAP47"/>
    <property type="match status" value="1"/>
</dbReference>
<dbReference type="GO" id="GO:0060271">
    <property type="term" value="P:cilium assembly"/>
    <property type="evidence" value="ECO:0007669"/>
    <property type="project" value="TreeGrafter"/>
</dbReference>
<dbReference type="GO" id="GO:0005929">
    <property type="term" value="C:cilium"/>
    <property type="evidence" value="ECO:0007669"/>
    <property type="project" value="TreeGrafter"/>
</dbReference>
<feature type="transmembrane region" description="Helical" evidence="1">
    <location>
        <begin position="288"/>
        <end position="307"/>
    </location>
</feature>
<accession>A0A3B4ANY2</accession>
<sequence>VALHRSEQQIVLKFVLYSHLSDTFPGSIDTSEHSSSEEGASYSRGTPANCGVPEFCSSNSELGLFYQSVLVAVERWFSLFGWANGPYPISVPHTVRILQTDVVFRSVVDLLIHLTGKEVPGIPHSQCISEDLNQRTLQLIQEYNAILKFLSVQGACLSYIRPEYLLDKIGSLCKQVKQCTASVDYSRINYESVSKRSWMDLLLQIYKVIVFILCRVSCKELTFNSKEANTDKVAPTCLQPQASNIYSPFELQLLSWLTMHYENERLIILCLLDGAPSARWIVNFDLDFADGLVLAALLAAYCPYLICSHFRRMYTKPTSMEEILHNNITVVQALTTLSLNIDIYVSKHTI</sequence>
<keyword evidence="1" id="KW-0472">Membrane</keyword>
<feature type="domain" description="Calponin-homology (CH)" evidence="2">
    <location>
        <begin position="247"/>
        <end position="350"/>
    </location>
</feature>
<keyword evidence="4" id="KW-1185">Reference proteome</keyword>